<dbReference type="RefSeq" id="WP_169156523.1">
    <property type="nucleotide sequence ID" value="NZ_CAWPJE010000143.1"/>
</dbReference>
<dbReference type="EMBL" id="QMEB01000150">
    <property type="protein sequence ID" value="NMG21279.1"/>
    <property type="molecule type" value="Genomic_DNA"/>
</dbReference>
<reference evidence="1 2" key="1">
    <citation type="submission" date="2018-06" db="EMBL/GenBank/DDBJ databases">
        <title>Comparative genomics of Brasilonema spp. strains.</title>
        <authorList>
            <person name="Alvarenga D.O."/>
            <person name="Fiore M.F."/>
            <person name="Varani A.M."/>
        </authorList>
    </citation>
    <scope>NUCLEOTIDE SEQUENCE [LARGE SCALE GENOMIC DNA]</scope>
    <source>
        <strain evidence="1 2">SPC951</strain>
    </source>
</reference>
<protein>
    <recommendedName>
        <fullName evidence="3">Transposase</fullName>
    </recommendedName>
</protein>
<dbReference type="Proteomes" id="UP000718564">
    <property type="component" value="Unassembled WGS sequence"/>
</dbReference>
<comment type="caution">
    <text evidence="1">The sequence shown here is derived from an EMBL/GenBank/DDBJ whole genome shotgun (WGS) entry which is preliminary data.</text>
</comment>
<evidence type="ECO:0008006" key="3">
    <source>
        <dbReference type="Google" id="ProtNLM"/>
    </source>
</evidence>
<accession>A0ABX1PA17</accession>
<organism evidence="1 2">
    <name type="scientific">Brasilonema bromeliae SPC951</name>
    <dbReference type="NCBI Taxonomy" id="385972"/>
    <lineage>
        <taxon>Bacteria</taxon>
        <taxon>Bacillati</taxon>
        <taxon>Cyanobacteriota</taxon>
        <taxon>Cyanophyceae</taxon>
        <taxon>Nostocales</taxon>
        <taxon>Scytonemataceae</taxon>
        <taxon>Brasilonema</taxon>
        <taxon>Bromeliae group (in: Brasilonema)</taxon>
    </lineage>
</organism>
<name>A0ABX1PA17_9CYAN</name>
<sequence>MPFEKNNPHRYTRKLKRPLGKMIGFRGYEGQSEQLKTVPNWQERLRQFVDQLICDLPKNE</sequence>
<keyword evidence="2" id="KW-1185">Reference proteome</keyword>
<gene>
    <name evidence="1" type="ORF">DP116_18220</name>
</gene>
<proteinExistence type="predicted"/>
<evidence type="ECO:0000313" key="1">
    <source>
        <dbReference type="EMBL" id="NMG21279.1"/>
    </source>
</evidence>
<evidence type="ECO:0000313" key="2">
    <source>
        <dbReference type="Proteomes" id="UP000718564"/>
    </source>
</evidence>